<dbReference type="InParanoid" id="U5DLA7"/>
<protein>
    <recommendedName>
        <fullName evidence="3">TIGR04255 family protein</fullName>
    </recommendedName>
</protein>
<dbReference type="STRING" id="582515.KR51_00007760"/>
<dbReference type="EMBL" id="ASSJ01000017">
    <property type="protein sequence ID" value="ERN42466.1"/>
    <property type="molecule type" value="Genomic_DNA"/>
</dbReference>
<proteinExistence type="predicted"/>
<gene>
    <name evidence="1" type="ORF">KR51_00007760</name>
</gene>
<keyword evidence="2" id="KW-1185">Reference proteome</keyword>
<name>U5DLA7_9CHRO</name>
<reference evidence="1 2" key="1">
    <citation type="submission" date="2013-05" db="EMBL/GenBank/DDBJ databases">
        <title>Draft genome sequence of Rubidibacter lacunae KORDI 51-2.</title>
        <authorList>
            <person name="Choi D.H."/>
            <person name="Noh J.H."/>
            <person name="Kwon K.-K."/>
            <person name="Lee J.-H."/>
            <person name="Ryu J.-Y."/>
        </authorList>
    </citation>
    <scope>NUCLEOTIDE SEQUENCE [LARGE SCALE GENOMIC DNA]</scope>
    <source>
        <strain evidence="1 2">KORDI 51-2</strain>
    </source>
</reference>
<dbReference type="AlphaFoldDB" id="U5DLA7"/>
<comment type="caution">
    <text evidence="1">The sequence shown here is derived from an EMBL/GenBank/DDBJ whole genome shotgun (WGS) entry which is preliminary data.</text>
</comment>
<dbReference type="RefSeq" id="WP_022604873.1">
    <property type="nucleotide sequence ID" value="NZ_ASSJ01000017.1"/>
</dbReference>
<dbReference type="eggNOG" id="ENOG502ZW5U">
    <property type="taxonomic scope" value="Bacteria"/>
</dbReference>
<sequence length="246" mass="26348">MDAATLPTLQTQTNVSELAIAIAAQSLTPSLIAPEFLTSSGVVPGDWEFAKPPQFNQTQGRLTYKNGLGVVAQPRLVTFAEALSDRRALVAPDTARRFAERLPNADYQGVSIAPKTLVPFPDAADGPRNFIVGQLLAAGPWQQIGTKPPQAAVSLVYQFERCQLSLTITEVRLRPQNQTAGVPALLFSGSFNYAIVPDSPPGERLAQLQSAIGNWQDDLVAFADLVQAKFLGKPDNPLFPSGALPT</sequence>
<evidence type="ECO:0008006" key="3">
    <source>
        <dbReference type="Google" id="ProtNLM"/>
    </source>
</evidence>
<organism evidence="1 2">
    <name type="scientific">Rubidibacter lacunae KORDI 51-2</name>
    <dbReference type="NCBI Taxonomy" id="582515"/>
    <lineage>
        <taxon>Bacteria</taxon>
        <taxon>Bacillati</taxon>
        <taxon>Cyanobacteriota</taxon>
        <taxon>Cyanophyceae</taxon>
        <taxon>Oscillatoriophycideae</taxon>
        <taxon>Chroococcales</taxon>
        <taxon>Aphanothecaceae</taxon>
        <taxon>Rubidibacter</taxon>
    </lineage>
</organism>
<accession>U5DLA7</accession>
<evidence type="ECO:0000313" key="2">
    <source>
        <dbReference type="Proteomes" id="UP000016960"/>
    </source>
</evidence>
<dbReference type="Proteomes" id="UP000016960">
    <property type="component" value="Unassembled WGS sequence"/>
</dbReference>
<dbReference type="OrthoDB" id="570991at2"/>
<evidence type="ECO:0000313" key="1">
    <source>
        <dbReference type="EMBL" id="ERN42466.1"/>
    </source>
</evidence>
<dbReference type="PATRIC" id="fig|582515.4.peg.860"/>